<evidence type="ECO:0000313" key="1">
    <source>
        <dbReference type="EMBL" id="CAB5506530.1"/>
    </source>
</evidence>
<gene>
    <name evidence="1" type="ORF">AZO1586I_1628</name>
</gene>
<comment type="caution">
    <text evidence="1">The sequence shown here is derived from an EMBL/GenBank/DDBJ whole genome shotgun (WGS) entry which is preliminary data.</text>
</comment>
<accession>A0ABN7GC11</accession>
<keyword evidence="2" id="KW-1185">Reference proteome</keyword>
<name>A0ABN7GC11_9GAMM</name>
<protein>
    <submittedName>
        <fullName evidence="1">Uncharacterized protein</fullName>
    </submittedName>
</protein>
<organism evidence="1 2">
    <name type="scientific">Bathymodiolus thermophilus thioautotrophic gill symbiont</name>
    <dbReference type="NCBI Taxonomy" id="2360"/>
    <lineage>
        <taxon>Bacteria</taxon>
        <taxon>Pseudomonadati</taxon>
        <taxon>Pseudomonadota</taxon>
        <taxon>Gammaproteobacteria</taxon>
        <taxon>sulfur-oxidizing symbionts</taxon>
    </lineage>
</organism>
<proteinExistence type="predicted"/>
<sequence>MVIKFIDIPIHIEIAKALSLLIRKILLSRPLVMERIAMLPCNSRNKILS</sequence>
<evidence type="ECO:0000313" key="2">
    <source>
        <dbReference type="Proteomes" id="UP000626656"/>
    </source>
</evidence>
<dbReference type="Proteomes" id="UP000626656">
    <property type="component" value="Unassembled WGS sequence"/>
</dbReference>
<reference evidence="1 2" key="1">
    <citation type="submission" date="2020-05" db="EMBL/GenBank/DDBJ databases">
        <authorList>
            <person name="Petersen J."/>
            <person name="Sayavedra L."/>
        </authorList>
    </citation>
    <scope>NUCLEOTIDE SEQUENCE [LARGE SCALE GENOMIC DNA]</scope>
    <source>
        <strain evidence="1">B azoricus SOX ET2 1586I</strain>
    </source>
</reference>
<dbReference type="EMBL" id="CAHJWF010000335">
    <property type="protein sequence ID" value="CAB5506530.1"/>
    <property type="molecule type" value="Genomic_DNA"/>
</dbReference>